<sequence length="406" mass="44428">LICFLFLSVVVSSAMKANIILFTVGIILSLSQTTDTTHHGKHFSVHHQPKVNIPQKAKHRFLEMKKQPLDEKTAYRKQLRYQEANSAMIKTKLDDSLGRIPWSNNHENVASYVDRTGGVSQQRLLAIMNQLTNDIRVNGRRITPLQTQIVQQTNDGDINPTSPASNMQDEMQPDMQTSMQDDMQSNTNDMGNNEVKPIQIPINQKGGDGATDANGPGDGANGPGMFERLMFGGLSQIVGGGKGSNSYSETGGGMTNVPGLSYGGSNNNGVINLMESEHGLKPMRGMNGMGSINGMNGMMTGMHGMMNGMGMMMPGTGRMRGNSYFSRRGETASARKKPRSKHKEFLRKAVKAASLSKADERKNLQRIPIVTIHPKANILKNKPYVIPLIPNDKTTDKKPTRPLHGA</sequence>
<dbReference type="Proteomes" id="UP001159428">
    <property type="component" value="Unassembled WGS sequence"/>
</dbReference>
<keyword evidence="3" id="KW-1185">Reference proteome</keyword>
<feature type="region of interest" description="Disordered" evidence="1">
    <location>
        <begin position="202"/>
        <end position="222"/>
    </location>
</feature>
<gene>
    <name evidence="2" type="ORF">PMEA_00011525</name>
</gene>
<proteinExistence type="predicted"/>
<feature type="non-terminal residue" evidence="2">
    <location>
        <position position="1"/>
    </location>
</feature>
<accession>A0AAU9WS78</accession>
<evidence type="ECO:0000313" key="2">
    <source>
        <dbReference type="EMBL" id="CAH3123792.1"/>
    </source>
</evidence>
<name>A0AAU9WS78_9CNID</name>
<reference evidence="2 3" key="1">
    <citation type="submission" date="2022-05" db="EMBL/GenBank/DDBJ databases">
        <authorList>
            <consortium name="Genoscope - CEA"/>
            <person name="William W."/>
        </authorList>
    </citation>
    <scope>NUCLEOTIDE SEQUENCE [LARGE SCALE GENOMIC DNA]</scope>
</reference>
<organism evidence="2 3">
    <name type="scientific">Pocillopora meandrina</name>
    <dbReference type="NCBI Taxonomy" id="46732"/>
    <lineage>
        <taxon>Eukaryota</taxon>
        <taxon>Metazoa</taxon>
        <taxon>Cnidaria</taxon>
        <taxon>Anthozoa</taxon>
        <taxon>Hexacorallia</taxon>
        <taxon>Scleractinia</taxon>
        <taxon>Astrocoeniina</taxon>
        <taxon>Pocilloporidae</taxon>
        <taxon>Pocillopora</taxon>
    </lineage>
</organism>
<protein>
    <submittedName>
        <fullName evidence="2">Uncharacterized protein</fullName>
    </submittedName>
</protein>
<dbReference type="AlphaFoldDB" id="A0AAU9WS78"/>
<comment type="caution">
    <text evidence="2">The sequence shown here is derived from an EMBL/GenBank/DDBJ whole genome shotgun (WGS) entry which is preliminary data.</text>
</comment>
<dbReference type="EMBL" id="CALNXJ010000020">
    <property type="protein sequence ID" value="CAH3123792.1"/>
    <property type="molecule type" value="Genomic_DNA"/>
</dbReference>
<evidence type="ECO:0000256" key="1">
    <source>
        <dbReference type="SAM" id="MobiDB-lite"/>
    </source>
</evidence>
<evidence type="ECO:0000313" key="3">
    <source>
        <dbReference type="Proteomes" id="UP001159428"/>
    </source>
</evidence>